<proteinExistence type="predicted"/>
<keyword evidence="3" id="KW-1185">Reference proteome</keyword>
<gene>
    <name evidence="2" type="ORF">AW08_03634</name>
</gene>
<dbReference type="STRING" id="1454001.AW08_03634"/>
<dbReference type="Proteomes" id="UP000020218">
    <property type="component" value="Unassembled WGS sequence"/>
</dbReference>
<protein>
    <submittedName>
        <fullName evidence="2">Uncharacterized protein</fullName>
    </submittedName>
</protein>
<dbReference type="EMBL" id="JFAX01000033">
    <property type="protein sequence ID" value="EXI64550.1"/>
    <property type="molecule type" value="Genomic_DNA"/>
</dbReference>
<evidence type="ECO:0000313" key="3">
    <source>
        <dbReference type="Proteomes" id="UP000020218"/>
    </source>
</evidence>
<accession>A0A011NJK9</accession>
<organism evidence="2 3">
    <name type="scientific">Candidatus Accumulibacter adjunctus</name>
    <dbReference type="NCBI Taxonomy" id="1454001"/>
    <lineage>
        <taxon>Bacteria</taxon>
        <taxon>Pseudomonadati</taxon>
        <taxon>Pseudomonadota</taxon>
        <taxon>Betaproteobacteria</taxon>
        <taxon>Candidatus Accumulibacter</taxon>
    </lineage>
</organism>
<sequence length="119" mass="12526">MNGEYEQLIRDAFDGLGSYSKLANGFRLKSRQGQTCAVYFSGNAPGNAVEIGFAPTALAPLLGRTRGNWPSGWAASLPPAGNERSRASAAATRSDSRSLRAAICRLLQRAGTVARLLAG</sequence>
<comment type="caution">
    <text evidence="2">The sequence shown here is derived from an EMBL/GenBank/DDBJ whole genome shotgun (WGS) entry which is preliminary data.</text>
</comment>
<reference evidence="2" key="1">
    <citation type="submission" date="2014-02" db="EMBL/GenBank/DDBJ databases">
        <title>Expanding our view of genomic diversity in Candidatus Accumulibacter clades.</title>
        <authorList>
            <person name="Skennerton C.T."/>
            <person name="Barr J.J."/>
            <person name="Slater F.R."/>
            <person name="Bond P.L."/>
            <person name="Tyson G.W."/>
        </authorList>
    </citation>
    <scope>NUCLEOTIDE SEQUENCE [LARGE SCALE GENOMIC DNA]</scope>
</reference>
<dbReference type="AlphaFoldDB" id="A0A011NJK9"/>
<evidence type="ECO:0000256" key="1">
    <source>
        <dbReference type="SAM" id="MobiDB-lite"/>
    </source>
</evidence>
<name>A0A011NJK9_9PROT</name>
<evidence type="ECO:0000313" key="2">
    <source>
        <dbReference type="EMBL" id="EXI64550.1"/>
    </source>
</evidence>
<feature type="region of interest" description="Disordered" evidence="1">
    <location>
        <begin position="73"/>
        <end position="95"/>
    </location>
</feature>